<dbReference type="PANTHER" id="PTHR11085:SF10">
    <property type="entry name" value="NAD-DEPENDENT PROTEIN DEACYLASE SIRTUIN-5, MITOCHONDRIAL-RELATED"/>
    <property type="match status" value="1"/>
</dbReference>
<dbReference type="EC" id="2.3.1.286" evidence="1"/>
<dbReference type="SUPFAM" id="SSF52467">
    <property type="entry name" value="DHS-like NAD/FAD-binding domain"/>
    <property type="match status" value="1"/>
</dbReference>
<dbReference type="PANTHER" id="PTHR11085">
    <property type="entry name" value="NAD-DEPENDENT PROTEIN DEACYLASE SIRTUIN-5, MITOCHONDRIAL-RELATED"/>
    <property type="match status" value="1"/>
</dbReference>
<evidence type="ECO:0000256" key="3">
    <source>
        <dbReference type="ARBA" id="ARBA00023027"/>
    </source>
</evidence>
<feature type="domain" description="Deacetylase sirtuin-type" evidence="6">
    <location>
        <begin position="6"/>
        <end position="287"/>
    </location>
</feature>
<dbReference type="InterPro" id="IPR003000">
    <property type="entry name" value="Sirtuin"/>
</dbReference>
<keyword evidence="4" id="KW-0479">Metal-binding</keyword>
<gene>
    <name evidence="7" type="ORF">LPB04_17790</name>
</gene>
<keyword evidence="8" id="KW-1185">Reference proteome</keyword>
<evidence type="ECO:0000256" key="5">
    <source>
        <dbReference type="SAM" id="MobiDB-lite"/>
    </source>
</evidence>
<dbReference type="RefSeq" id="WP_193685834.1">
    <property type="nucleotide sequence ID" value="NZ_CP062941.1"/>
</dbReference>
<dbReference type="InterPro" id="IPR029035">
    <property type="entry name" value="DHS-like_NAD/FAD-binding_dom"/>
</dbReference>
<feature type="region of interest" description="Disordered" evidence="5">
    <location>
        <begin position="32"/>
        <end position="65"/>
    </location>
</feature>
<sequence length="299" mass="31820">MAEGFDEHEHEHATQLADFLARHPNTLVLTGAGMSTASGIPGYRDREGVRRGNLPTQGPEFRRSQAAQRRYWARSMVGWPVLAGARPNAGHRALAALEQGGHLRALLTQNVDGLHTQAGSRAVIELHGNIHLTVCLDCGERSSRASVQEQLVAANPHFANIVATPLPDGDAQLEPEALADFRLPACPHCGGTLMPDVVFFGDNVPAARTAAAVAMMDAADALLVVGSSLVVFSGFRFCRLAHAAGKPIAAVNLGYTRADPLLTLKIEKQAEHLLPGVAHLLNQTGGDTPLQHFAQGETQ</sequence>
<evidence type="ECO:0000259" key="6">
    <source>
        <dbReference type="PROSITE" id="PS50305"/>
    </source>
</evidence>
<feature type="active site" description="Proton acceptor" evidence="4">
    <location>
        <position position="127"/>
    </location>
</feature>
<feature type="binding site" evidence="4">
    <location>
        <position position="138"/>
    </location>
    <ligand>
        <name>Zn(2+)</name>
        <dbReference type="ChEBI" id="CHEBI:29105"/>
    </ligand>
</feature>
<dbReference type="Gene3D" id="3.30.1600.10">
    <property type="entry name" value="SIR2/SIRT2 'Small Domain"/>
    <property type="match status" value="1"/>
</dbReference>
<dbReference type="GO" id="GO:0017136">
    <property type="term" value="F:histone deacetylase activity, NAD-dependent"/>
    <property type="evidence" value="ECO:0007669"/>
    <property type="project" value="TreeGrafter"/>
</dbReference>
<accession>A0A7L9U171</accession>
<dbReference type="KEGG" id="mlir:LPB04_17790"/>
<dbReference type="InterPro" id="IPR026591">
    <property type="entry name" value="Sirtuin_cat_small_dom_sf"/>
</dbReference>
<dbReference type="GO" id="GO:0070403">
    <property type="term" value="F:NAD+ binding"/>
    <property type="evidence" value="ECO:0007669"/>
    <property type="project" value="InterPro"/>
</dbReference>
<evidence type="ECO:0000256" key="2">
    <source>
        <dbReference type="ARBA" id="ARBA00022679"/>
    </source>
</evidence>
<dbReference type="InterPro" id="IPR026590">
    <property type="entry name" value="Ssirtuin_cat_dom"/>
</dbReference>
<dbReference type="AlphaFoldDB" id="A0A7L9U171"/>
<dbReference type="InterPro" id="IPR050134">
    <property type="entry name" value="NAD-dep_sirtuin_deacylases"/>
</dbReference>
<dbReference type="GO" id="GO:0046872">
    <property type="term" value="F:metal ion binding"/>
    <property type="evidence" value="ECO:0007669"/>
    <property type="project" value="UniProtKB-KW"/>
</dbReference>
<feature type="binding site" evidence="4">
    <location>
        <position position="186"/>
    </location>
    <ligand>
        <name>Zn(2+)</name>
        <dbReference type="ChEBI" id="CHEBI:29105"/>
    </ligand>
</feature>
<keyword evidence="2" id="KW-0808">Transferase</keyword>
<dbReference type="Gene3D" id="3.40.50.1220">
    <property type="entry name" value="TPP-binding domain"/>
    <property type="match status" value="1"/>
</dbReference>
<dbReference type="Proteomes" id="UP000593875">
    <property type="component" value="Chromosome"/>
</dbReference>
<name>A0A7L9U171_9BURK</name>
<evidence type="ECO:0000313" key="8">
    <source>
        <dbReference type="Proteomes" id="UP000593875"/>
    </source>
</evidence>
<organism evidence="7 8">
    <name type="scientific">Massilia litorea</name>
    <dbReference type="NCBI Taxonomy" id="2769491"/>
    <lineage>
        <taxon>Bacteria</taxon>
        <taxon>Pseudomonadati</taxon>
        <taxon>Pseudomonadota</taxon>
        <taxon>Betaproteobacteria</taxon>
        <taxon>Burkholderiales</taxon>
        <taxon>Oxalobacteraceae</taxon>
        <taxon>Telluria group</taxon>
        <taxon>Massilia</taxon>
    </lineage>
</organism>
<evidence type="ECO:0000256" key="4">
    <source>
        <dbReference type="PROSITE-ProRule" id="PRU00236"/>
    </source>
</evidence>
<dbReference type="Pfam" id="PF02146">
    <property type="entry name" value="SIR2"/>
    <property type="match status" value="1"/>
</dbReference>
<reference evidence="7 8" key="1">
    <citation type="submission" date="2020-10" db="EMBL/GenBank/DDBJ databases">
        <title>Genome sequencing of Massilia sp. LPB0304.</title>
        <authorList>
            <person name="Kim J."/>
        </authorList>
    </citation>
    <scope>NUCLEOTIDE SEQUENCE [LARGE SCALE GENOMIC DNA]</scope>
    <source>
        <strain evidence="7 8">LPB0304</strain>
    </source>
</reference>
<evidence type="ECO:0000256" key="1">
    <source>
        <dbReference type="ARBA" id="ARBA00012928"/>
    </source>
</evidence>
<feature type="binding site" evidence="4">
    <location>
        <position position="189"/>
    </location>
    <ligand>
        <name>Zn(2+)</name>
        <dbReference type="ChEBI" id="CHEBI:29105"/>
    </ligand>
</feature>
<dbReference type="NCBIfam" id="NF003738">
    <property type="entry name" value="PRK05333.1"/>
    <property type="match status" value="1"/>
</dbReference>
<proteinExistence type="predicted"/>
<keyword evidence="3" id="KW-0520">NAD</keyword>
<feature type="binding site" evidence="4">
    <location>
        <position position="135"/>
    </location>
    <ligand>
        <name>Zn(2+)</name>
        <dbReference type="ChEBI" id="CHEBI:29105"/>
    </ligand>
</feature>
<dbReference type="EMBL" id="CP062941">
    <property type="protein sequence ID" value="QOL48791.1"/>
    <property type="molecule type" value="Genomic_DNA"/>
</dbReference>
<dbReference type="PROSITE" id="PS50305">
    <property type="entry name" value="SIRTUIN"/>
    <property type="match status" value="1"/>
</dbReference>
<keyword evidence="4" id="KW-0862">Zinc</keyword>
<protein>
    <recommendedName>
        <fullName evidence="1">protein acetyllysine N-acetyltransferase</fullName>
        <ecNumber evidence="1">2.3.1.286</ecNumber>
    </recommendedName>
</protein>
<evidence type="ECO:0000313" key="7">
    <source>
        <dbReference type="EMBL" id="QOL48791.1"/>
    </source>
</evidence>